<dbReference type="EMBL" id="JABWGO010000001">
    <property type="protein sequence ID" value="NUW39537.1"/>
    <property type="molecule type" value="Genomic_DNA"/>
</dbReference>
<feature type="transmembrane region" description="Helical" evidence="1">
    <location>
        <begin position="76"/>
        <end position="95"/>
    </location>
</feature>
<keyword evidence="1" id="KW-1133">Transmembrane helix</keyword>
<evidence type="ECO:0000313" key="2">
    <source>
        <dbReference type="EMBL" id="NUW39537.1"/>
    </source>
</evidence>
<keyword evidence="1" id="KW-0472">Membrane</keyword>
<reference evidence="2 3" key="1">
    <citation type="submission" date="2020-06" db="EMBL/GenBank/DDBJ databases">
        <authorList>
            <person name="Chanama M."/>
        </authorList>
    </citation>
    <scope>NUCLEOTIDE SEQUENCE [LARGE SCALE GENOMIC DNA]</scope>
    <source>
        <strain evidence="2 3">TBRC6557</strain>
    </source>
</reference>
<dbReference type="Proteomes" id="UP000546126">
    <property type="component" value="Unassembled WGS sequence"/>
</dbReference>
<protein>
    <submittedName>
        <fullName evidence="2">Uncharacterized protein</fullName>
    </submittedName>
</protein>
<feature type="transmembrane region" description="Helical" evidence="1">
    <location>
        <begin position="101"/>
        <end position="118"/>
    </location>
</feature>
<name>A0A7Y6IJX6_9ACTN</name>
<evidence type="ECO:0000256" key="1">
    <source>
        <dbReference type="SAM" id="Phobius"/>
    </source>
</evidence>
<gene>
    <name evidence="2" type="ORF">HT134_05230</name>
</gene>
<proteinExistence type="predicted"/>
<sequence length="136" mass="14263">MFDWHTRDPLRLMRVTTVLQSAALLAQAVTAGLLLASVPAGRTAHGVLAGVVILAVLLNLLAAVLAWRPGGESARFILRSLPMLVFALVQTALGYAHVRELHVPIGVLMFAASVLLLTQVRSAKPARPAVGSGAVS</sequence>
<feature type="transmembrane region" description="Helical" evidence="1">
    <location>
        <begin position="46"/>
        <end position="67"/>
    </location>
</feature>
<evidence type="ECO:0000313" key="3">
    <source>
        <dbReference type="Proteomes" id="UP000546126"/>
    </source>
</evidence>
<keyword evidence="1" id="KW-0812">Transmembrane</keyword>
<comment type="caution">
    <text evidence="2">The sequence shown here is derived from an EMBL/GenBank/DDBJ whole genome shotgun (WGS) entry which is preliminary data.</text>
</comment>
<dbReference type="AlphaFoldDB" id="A0A7Y6IJX6"/>
<keyword evidence="3" id="KW-1185">Reference proteome</keyword>
<organism evidence="2 3">
    <name type="scientific">Nonomuraea rhodomycinica</name>
    <dbReference type="NCBI Taxonomy" id="1712872"/>
    <lineage>
        <taxon>Bacteria</taxon>
        <taxon>Bacillati</taxon>
        <taxon>Actinomycetota</taxon>
        <taxon>Actinomycetes</taxon>
        <taxon>Streptosporangiales</taxon>
        <taxon>Streptosporangiaceae</taxon>
        <taxon>Nonomuraea</taxon>
    </lineage>
</organism>
<accession>A0A7Y6IJX6</accession>